<protein>
    <submittedName>
        <fullName evidence="1">Uncharacterized protein</fullName>
    </submittedName>
</protein>
<evidence type="ECO:0000313" key="1">
    <source>
        <dbReference type="EMBL" id="CAH3017289.1"/>
    </source>
</evidence>
<dbReference type="Proteomes" id="UP001159427">
    <property type="component" value="Unassembled WGS sequence"/>
</dbReference>
<reference evidence="1 2" key="1">
    <citation type="submission" date="2022-05" db="EMBL/GenBank/DDBJ databases">
        <authorList>
            <consortium name="Genoscope - CEA"/>
            <person name="William W."/>
        </authorList>
    </citation>
    <scope>NUCLEOTIDE SEQUENCE [LARGE SCALE GENOMIC DNA]</scope>
</reference>
<evidence type="ECO:0000313" key="2">
    <source>
        <dbReference type="Proteomes" id="UP001159427"/>
    </source>
</evidence>
<organism evidence="1 2">
    <name type="scientific">Porites evermanni</name>
    <dbReference type="NCBI Taxonomy" id="104178"/>
    <lineage>
        <taxon>Eukaryota</taxon>
        <taxon>Metazoa</taxon>
        <taxon>Cnidaria</taxon>
        <taxon>Anthozoa</taxon>
        <taxon>Hexacorallia</taxon>
        <taxon>Scleractinia</taxon>
        <taxon>Fungiina</taxon>
        <taxon>Poritidae</taxon>
        <taxon>Porites</taxon>
    </lineage>
</organism>
<accession>A0ABN8LJI0</accession>
<gene>
    <name evidence="1" type="ORF">PEVE_00036654</name>
</gene>
<dbReference type="EMBL" id="CALNXI010000059">
    <property type="protein sequence ID" value="CAH3017289.1"/>
    <property type="molecule type" value="Genomic_DNA"/>
</dbReference>
<sequence length="62" mass="7386">MAERAMIYYHTCKQRAVIFRTFTFFLGEKLFSGSKQPQNRMVEMYHAWTPSSIKKHIVENLS</sequence>
<keyword evidence="2" id="KW-1185">Reference proteome</keyword>
<comment type="caution">
    <text evidence="1">The sequence shown here is derived from an EMBL/GenBank/DDBJ whole genome shotgun (WGS) entry which is preliminary data.</text>
</comment>
<name>A0ABN8LJI0_9CNID</name>
<proteinExistence type="predicted"/>